<dbReference type="EMBL" id="JBHRZV010000050">
    <property type="protein sequence ID" value="MFC3928576.1"/>
    <property type="molecule type" value="Genomic_DNA"/>
</dbReference>
<feature type="signal peptide" evidence="1">
    <location>
        <begin position="1"/>
        <end position="24"/>
    </location>
</feature>
<proteinExistence type="predicted"/>
<dbReference type="InterPro" id="IPR046698">
    <property type="entry name" value="PedC-like"/>
</dbReference>
<evidence type="ECO:0000313" key="2">
    <source>
        <dbReference type="EMBL" id="MFC3928576.1"/>
    </source>
</evidence>
<accession>A0ABV8CWP5</accession>
<name>A0ABV8CWP5_9STRE</name>
<evidence type="ECO:0000256" key="1">
    <source>
        <dbReference type="SAM" id="SignalP"/>
    </source>
</evidence>
<reference evidence="3" key="1">
    <citation type="journal article" date="2019" name="Int. J. Syst. Evol. Microbiol.">
        <title>The Global Catalogue of Microorganisms (GCM) 10K type strain sequencing project: providing services to taxonomists for standard genome sequencing and annotation.</title>
        <authorList>
            <consortium name="The Broad Institute Genomics Platform"/>
            <consortium name="The Broad Institute Genome Sequencing Center for Infectious Disease"/>
            <person name="Wu L."/>
            <person name="Ma J."/>
        </authorList>
    </citation>
    <scope>NUCLEOTIDE SEQUENCE [LARGE SCALE GENOMIC DNA]</scope>
    <source>
        <strain evidence="3">CCUG 67170</strain>
    </source>
</reference>
<feature type="chain" id="PRO_5045534450" evidence="1">
    <location>
        <begin position="25"/>
        <end position="140"/>
    </location>
</feature>
<keyword evidence="1" id="KW-0732">Signal</keyword>
<dbReference type="Pfam" id="PF20207">
    <property type="entry name" value="DUF6568"/>
    <property type="match status" value="1"/>
</dbReference>
<organism evidence="2 3">
    <name type="scientific">Streptococcus caprae</name>
    <dbReference type="NCBI Taxonomy" id="1640501"/>
    <lineage>
        <taxon>Bacteria</taxon>
        <taxon>Bacillati</taxon>
        <taxon>Bacillota</taxon>
        <taxon>Bacilli</taxon>
        <taxon>Lactobacillales</taxon>
        <taxon>Streptococcaceae</taxon>
        <taxon>Streptococcus</taxon>
    </lineage>
</organism>
<keyword evidence="3" id="KW-1185">Reference proteome</keyword>
<dbReference type="Gene3D" id="3.40.30.10">
    <property type="entry name" value="Glutaredoxin"/>
    <property type="match status" value="1"/>
</dbReference>
<protein>
    <submittedName>
        <fullName evidence="2">Uncharacterized protein</fullName>
    </submittedName>
</protein>
<dbReference type="Proteomes" id="UP001595807">
    <property type="component" value="Unassembled WGS sequence"/>
</dbReference>
<sequence>MKKIILVVLSLSLALICFSLATSADSVTNLPSDGLPQLTITEVKAKISKKETFYLLVGREDNVDTQLAQRQVQEAQSSATKPIYFLSTKGMDSKTYKAFTRKYNIRIAAHLATFSDRKQTSVYDKEWTNGPALVEFLTSL</sequence>
<comment type="caution">
    <text evidence="2">The sequence shown here is derived from an EMBL/GenBank/DDBJ whole genome shotgun (WGS) entry which is preliminary data.</text>
</comment>
<evidence type="ECO:0000313" key="3">
    <source>
        <dbReference type="Proteomes" id="UP001595807"/>
    </source>
</evidence>
<dbReference type="RefSeq" id="WP_380427260.1">
    <property type="nucleotide sequence ID" value="NZ_JBHRZV010000050.1"/>
</dbReference>
<gene>
    <name evidence="2" type="ORF">ACFORF_08380</name>
</gene>